<dbReference type="Pfam" id="PF00089">
    <property type="entry name" value="Trypsin"/>
    <property type="match status" value="1"/>
</dbReference>
<reference evidence="2" key="1">
    <citation type="journal article" date="2015" name="Nature">
        <title>Complex archaea that bridge the gap between prokaryotes and eukaryotes.</title>
        <authorList>
            <person name="Spang A."/>
            <person name="Saw J.H."/>
            <person name="Jorgensen S.L."/>
            <person name="Zaremba-Niedzwiedzka K."/>
            <person name="Martijn J."/>
            <person name="Lind A.E."/>
            <person name="van Eijk R."/>
            <person name="Schleper C."/>
            <person name="Guy L."/>
            <person name="Ettema T.J."/>
        </authorList>
    </citation>
    <scope>NUCLEOTIDE SEQUENCE</scope>
</reference>
<proteinExistence type="predicted"/>
<accession>A0A0F9YJ35</accession>
<evidence type="ECO:0000313" key="2">
    <source>
        <dbReference type="EMBL" id="KKO12267.1"/>
    </source>
</evidence>
<dbReference type="Gene3D" id="2.40.10.10">
    <property type="entry name" value="Trypsin-like serine proteases"/>
    <property type="match status" value="1"/>
</dbReference>
<feature type="domain" description="Peptidase S1" evidence="1">
    <location>
        <begin position="27"/>
        <end position="272"/>
    </location>
</feature>
<dbReference type="PANTHER" id="PTHR24260">
    <property type="match status" value="1"/>
</dbReference>
<dbReference type="SUPFAM" id="SSF50494">
    <property type="entry name" value="Trypsin-like serine proteases"/>
    <property type="match status" value="1"/>
</dbReference>
<dbReference type="InterPro" id="IPR018114">
    <property type="entry name" value="TRYPSIN_HIS"/>
</dbReference>
<dbReference type="EMBL" id="LAZR01000001">
    <property type="protein sequence ID" value="KKO12267.1"/>
    <property type="molecule type" value="Genomic_DNA"/>
</dbReference>
<protein>
    <recommendedName>
        <fullName evidence="1">Peptidase S1 domain-containing protein</fullName>
    </recommendedName>
</protein>
<dbReference type="InterPro" id="IPR001254">
    <property type="entry name" value="Trypsin_dom"/>
</dbReference>
<comment type="caution">
    <text evidence="2">The sequence shown here is derived from an EMBL/GenBank/DDBJ whole genome shotgun (WGS) entry which is preliminary data.</text>
</comment>
<organism evidence="2">
    <name type="scientific">marine sediment metagenome</name>
    <dbReference type="NCBI Taxonomy" id="412755"/>
    <lineage>
        <taxon>unclassified sequences</taxon>
        <taxon>metagenomes</taxon>
        <taxon>ecological metagenomes</taxon>
    </lineage>
</organism>
<dbReference type="GO" id="GO:0004252">
    <property type="term" value="F:serine-type endopeptidase activity"/>
    <property type="evidence" value="ECO:0007669"/>
    <property type="project" value="InterPro"/>
</dbReference>
<dbReference type="InterPro" id="IPR001314">
    <property type="entry name" value="Peptidase_S1A"/>
</dbReference>
<dbReference type="InterPro" id="IPR009003">
    <property type="entry name" value="Peptidase_S1_PA"/>
</dbReference>
<name>A0A0F9YJ35_9ZZZZ</name>
<dbReference type="InterPro" id="IPR051333">
    <property type="entry name" value="CLIP_Serine_Protease"/>
</dbReference>
<sequence>MKQLSLTRPSALWLALIYFVLVPADAIVIRHDTGYTRHIASEADYPGVFPLAQQGRRKVCVATLVAPQWALTAAHCVAETPIRETLADGRNYAVEINRQAHAIDALHLHPGWPGDTPARLQPQQIDLALLHLATPASAAAALAPYRGDSEMAQAMIFLGWGYTGIGTTGPSVDDGRLRFAHNTVMRADERLRFEFDDPRHRDSQALEFEGIPGLGDSGGPALIREDGALWLAGIAVGELSQGAGNAGGSRYGAVVVYERVSRHLDWIDSVISARQPDPARPDLAVN</sequence>
<dbReference type="PANTHER" id="PTHR24260:SF136">
    <property type="entry name" value="GH08193P-RELATED"/>
    <property type="match status" value="1"/>
</dbReference>
<gene>
    <name evidence="2" type="ORF">LCGC14_0002770</name>
</gene>
<dbReference type="SMART" id="SM00020">
    <property type="entry name" value="Tryp_SPc"/>
    <property type="match status" value="1"/>
</dbReference>
<dbReference type="AlphaFoldDB" id="A0A0F9YJ35"/>
<evidence type="ECO:0000259" key="1">
    <source>
        <dbReference type="PROSITE" id="PS50240"/>
    </source>
</evidence>
<dbReference type="GO" id="GO:0006508">
    <property type="term" value="P:proteolysis"/>
    <property type="evidence" value="ECO:0007669"/>
    <property type="project" value="InterPro"/>
</dbReference>
<dbReference type="PROSITE" id="PS00134">
    <property type="entry name" value="TRYPSIN_HIS"/>
    <property type="match status" value="1"/>
</dbReference>
<dbReference type="InterPro" id="IPR043504">
    <property type="entry name" value="Peptidase_S1_PA_chymotrypsin"/>
</dbReference>
<dbReference type="PRINTS" id="PR00722">
    <property type="entry name" value="CHYMOTRYPSIN"/>
</dbReference>
<dbReference type="PROSITE" id="PS50240">
    <property type="entry name" value="TRYPSIN_DOM"/>
    <property type="match status" value="1"/>
</dbReference>